<comment type="subunit">
    <text evidence="5">NDH-1 is composed of 14 different subunits. Subunits NuoA, H, J, K, L, M, N constitute the membrane sector of the complex.</text>
</comment>
<feature type="transmembrane region" description="Helical" evidence="5">
    <location>
        <begin position="313"/>
        <end position="335"/>
    </location>
</feature>
<gene>
    <name evidence="5" type="primary">nuoN</name>
    <name evidence="8" type="ORF">BBW65_03540</name>
</gene>
<dbReference type="GO" id="GO:0042773">
    <property type="term" value="P:ATP synthesis coupled electron transport"/>
    <property type="evidence" value="ECO:0007669"/>
    <property type="project" value="InterPro"/>
</dbReference>
<keyword evidence="5" id="KW-1003">Cell membrane</keyword>
<comment type="function">
    <text evidence="5">NDH-1 shuttles electrons from NADH, via FMN and iron-sulfur (Fe-S) centers, to quinones in the respiratory chain. The immediate electron acceptor for the enzyme in this species is believed to be ubiquinone. Couples the redox reaction to proton translocation (for every two electrons transferred, four hydrogen ions are translocated across the cytoplasmic membrane), and thus conserves the redox energy in a proton gradient.</text>
</comment>
<feature type="transmembrane region" description="Helical" evidence="5">
    <location>
        <begin position="57"/>
        <end position="85"/>
    </location>
</feature>
<keyword evidence="4 5" id="KW-0472">Membrane</keyword>
<feature type="transmembrane region" description="Helical" evidence="5">
    <location>
        <begin position="284"/>
        <end position="301"/>
    </location>
</feature>
<feature type="transmembrane region" description="Helical" evidence="5">
    <location>
        <begin position="153"/>
        <end position="174"/>
    </location>
</feature>
<dbReference type="GO" id="GO:0048038">
    <property type="term" value="F:quinone binding"/>
    <property type="evidence" value="ECO:0007669"/>
    <property type="project" value="UniProtKB-KW"/>
</dbReference>
<dbReference type="HAMAP" id="MF_00445">
    <property type="entry name" value="NDH1_NuoN_1"/>
    <property type="match status" value="1"/>
</dbReference>
<name>A0A1B1U597_9HELI</name>
<keyword evidence="5" id="KW-0874">Quinone</keyword>
<dbReference type="GO" id="GO:0008137">
    <property type="term" value="F:NADH dehydrogenase (ubiquinone) activity"/>
    <property type="evidence" value="ECO:0007669"/>
    <property type="project" value="InterPro"/>
</dbReference>
<dbReference type="PANTHER" id="PTHR22773">
    <property type="entry name" value="NADH DEHYDROGENASE"/>
    <property type="match status" value="1"/>
</dbReference>
<dbReference type="STRING" id="222136.BBW65_03540"/>
<feature type="transmembrane region" description="Helical" evidence="5">
    <location>
        <begin position="434"/>
        <end position="460"/>
    </location>
</feature>
<accession>A0A1B1U597</accession>
<keyword evidence="5" id="KW-1278">Translocase</keyword>
<feature type="transmembrane region" description="Helical" evidence="5">
    <location>
        <begin position="121"/>
        <end position="141"/>
    </location>
</feature>
<feature type="transmembrane region" description="Helical" evidence="5">
    <location>
        <begin position="356"/>
        <end position="373"/>
    </location>
</feature>
<keyword evidence="3 5" id="KW-1133">Transmembrane helix</keyword>
<feature type="transmembrane region" description="Helical" evidence="5">
    <location>
        <begin position="258"/>
        <end position="277"/>
    </location>
</feature>
<dbReference type="GO" id="GO:0012505">
    <property type="term" value="C:endomembrane system"/>
    <property type="evidence" value="ECO:0007669"/>
    <property type="project" value="UniProtKB-SubCell"/>
</dbReference>
<comment type="subcellular location">
    <subcellularLocation>
        <location evidence="5">Cell membrane</location>
        <topology evidence="5">Multi-pass membrane protein</topology>
    </subcellularLocation>
    <subcellularLocation>
        <location evidence="1">Endomembrane system</location>
        <topology evidence="1">Multi-pass membrane protein</topology>
    </subcellularLocation>
    <subcellularLocation>
        <location evidence="6">Membrane</location>
        <topology evidence="6">Multi-pass membrane protein</topology>
    </subcellularLocation>
</comment>
<feature type="transmembrane region" description="Helical" evidence="5">
    <location>
        <begin position="31"/>
        <end position="51"/>
    </location>
</feature>
<feature type="transmembrane region" description="Helical" evidence="5">
    <location>
        <begin position="194"/>
        <end position="216"/>
    </location>
</feature>
<feature type="transmembrane region" description="Helical" evidence="5">
    <location>
        <begin position="97"/>
        <end position="115"/>
    </location>
</feature>
<protein>
    <recommendedName>
        <fullName evidence="5">NADH-quinone oxidoreductase subunit N</fullName>
        <ecNumber evidence="5">7.1.1.-</ecNumber>
    </recommendedName>
    <alternativeName>
        <fullName evidence="5">NADH dehydrogenase I subunit N</fullName>
    </alternativeName>
    <alternativeName>
        <fullName evidence="5">NDH-1 subunit N</fullName>
    </alternativeName>
</protein>
<dbReference type="Pfam" id="PF00361">
    <property type="entry name" value="Proton_antipo_M"/>
    <property type="match status" value="1"/>
</dbReference>
<dbReference type="InterPro" id="IPR001750">
    <property type="entry name" value="ND/Mrp_TM"/>
</dbReference>
<feature type="transmembrane region" description="Helical" evidence="5">
    <location>
        <begin position="228"/>
        <end position="252"/>
    </location>
</feature>
<sequence>MMFLPYILALVFAIVNIFLCVSKITKKTGILWNIVFWLIVLGAFFVAHSSFANGDLMGFAVGFIVFDEFSFCFGVVLSVLILIFLTSSFYNDDLVYYKHEMLTLVSLVGLGLLLMSLSAELIFTLICLEIASIGLYAMIALNSTEYKSIESAFKYFLLSSLMSAFYLLGSAIIFGVSGTTRYALIDIQTDFLSLVGMILVLSMMFFKIGIFGFYRWSLDVYYGSSMNITGFFASVFKLASFTILIKFCFAYPSANLPILQGIFAFLAVLSMFAGNLLSIKENDVKKILIAASIVHSGYIFINLSAGEPSLYPALYYLCTYAIVTAFAFGILNGIFGDREIRIADLSGLYKNHPLEAFALTIICLSFVGFPYTVGFMGKLFVFSSAVEGGRIDLLIFGVINTILSVYYYLRIIISIYFGSDEVQLTCGRFKSLGLLSLLAVFFVILEGSGIFSIITALGLLPR</sequence>
<feature type="transmembrane region" description="Helical" evidence="5">
    <location>
        <begin position="393"/>
        <end position="413"/>
    </location>
</feature>
<evidence type="ECO:0000313" key="9">
    <source>
        <dbReference type="Proteomes" id="UP000092884"/>
    </source>
</evidence>
<evidence type="ECO:0000259" key="7">
    <source>
        <dbReference type="Pfam" id="PF00361"/>
    </source>
</evidence>
<keyword evidence="5" id="KW-0830">Ubiquinone</keyword>
<dbReference type="InterPro" id="IPR010096">
    <property type="entry name" value="NADH-Q_OxRdtase_suN/2"/>
</dbReference>
<evidence type="ECO:0000256" key="5">
    <source>
        <dbReference type="HAMAP-Rule" id="MF_00445"/>
    </source>
</evidence>
<organism evidence="8 9">
    <name type="scientific">Helicobacter enhydrae</name>
    <dbReference type="NCBI Taxonomy" id="222136"/>
    <lineage>
        <taxon>Bacteria</taxon>
        <taxon>Pseudomonadati</taxon>
        <taxon>Campylobacterota</taxon>
        <taxon>Epsilonproteobacteria</taxon>
        <taxon>Campylobacterales</taxon>
        <taxon>Helicobacteraceae</taxon>
        <taxon>Helicobacter</taxon>
    </lineage>
</organism>
<keyword evidence="9" id="KW-1185">Reference proteome</keyword>
<dbReference type="RefSeq" id="WP_066339792.1">
    <property type="nucleotide sequence ID" value="NZ_CP016503.1"/>
</dbReference>
<evidence type="ECO:0000256" key="2">
    <source>
        <dbReference type="ARBA" id="ARBA00022692"/>
    </source>
</evidence>
<proteinExistence type="inferred from homology"/>
<comment type="similarity">
    <text evidence="5">Belongs to the complex I subunit 2 family.</text>
</comment>
<dbReference type="EC" id="7.1.1.-" evidence="5"/>
<dbReference type="GO" id="GO:0050136">
    <property type="term" value="F:NADH dehydrogenase (quinone) (non-electrogenic) activity"/>
    <property type="evidence" value="ECO:0007669"/>
    <property type="project" value="UniProtKB-UniRule"/>
</dbReference>
<evidence type="ECO:0000313" key="8">
    <source>
        <dbReference type="EMBL" id="ANV97928.1"/>
    </source>
</evidence>
<dbReference type="Proteomes" id="UP000092884">
    <property type="component" value="Chromosome"/>
</dbReference>
<keyword evidence="5" id="KW-0813">Transport</keyword>
<evidence type="ECO:0000256" key="3">
    <source>
        <dbReference type="ARBA" id="ARBA00022989"/>
    </source>
</evidence>
<dbReference type="OrthoDB" id="9768329at2"/>
<keyword evidence="5" id="KW-0520">NAD</keyword>
<dbReference type="GO" id="GO:0005886">
    <property type="term" value="C:plasma membrane"/>
    <property type="evidence" value="ECO:0007669"/>
    <property type="project" value="UniProtKB-SubCell"/>
</dbReference>
<comment type="catalytic activity">
    <reaction evidence="5">
        <text>a quinone + NADH + 5 H(+)(in) = a quinol + NAD(+) + 4 H(+)(out)</text>
        <dbReference type="Rhea" id="RHEA:57888"/>
        <dbReference type="ChEBI" id="CHEBI:15378"/>
        <dbReference type="ChEBI" id="CHEBI:24646"/>
        <dbReference type="ChEBI" id="CHEBI:57540"/>
        <dbReference type="ChEBI" id="CHEBI:57945"/>
        <dbReference type="ChEBI" id="CHEBI:132124"/>
    </reaction>
</comment>
<feature type="domain" description="NADH:quinone oxidoreductase/Mrp antiporter transmembrane" evidence="7">
    <location>
        <begin position="118"/>
        <end position="404"/>
    </location>
</feature>
<feature type="transmembrane region" description="Helical" evidence="5">
    <location>
        <begin position="6"/>
        <end position="24"/>
    </location>
</feature>
<dbReference type="KEGG" id="het:BBW65_03540"/>
<keyword evidence="2 5" id="KW-0812">Transmembrane</keyword>
<dbReference type="EMBL" id="CP016503">
    <property type="protein sequence ID" value="ANV97928.1"/>
    <property type="molecule type" value="Genomic_DNA"/>
</dbReference>
<evidence type="ECO:0000256" key="1">
    <source>
        <dbReference type="ARBA" id="ARBA00004127"/>
    </source>
</evidence>
<reference evidence="9" key="1">
    <citation type="submission" date="2016-07" db="EMBL/GenBank/DDBJ databases">
        <authorList>
            <person name="Florea S."/>
            <person name="Webb J.S."/>
            <person name="Jaromczyk J."/>
            <person name="Schardl C.L."/>
        </authorList>
    </citation>
    <scope>NUCLEOTIDE SEQUENCE [LARGE SCALE GENOMIC DNA]</scope>
    <source>
        <strain evidence="9">MIT 01-6242</strain>
    </source>
</reference>
<dbReference type="AlphaFoldDB" id="A0A1B1U597"/>
<evidence type="ECO:0000256" key="4">
    <source>
        <dbReference type="ARBA" id="ARBA00023136"/>
    </source>
</evidence>
<evidence type="ECO:0000256" key="6">
    <source>
        <dbReference type="RuleBase" id="RU000320"/>
    </source>
</evidence>